<dbReference type="Pfam" id="PF02594">
    <property type="entry name" value="DUF167"/>
    <property type="match status" value="1"/>
</dbReference>
<accession>A0A2M7B9E4</accession>
<dbReference type="Gene3D" id="3.30.1200.10">
    <property type="entry name" value="YggU-like"/>
    <property type="match status" value="1"/>
</dbReference>
<dbReference type="Proteomes" id="UP000228561">
    <property type="component" value="Unassembled WGS sequence"/>
</dbReference>
<evidence type="ECO:0000256" key="1">
    <source>
        <dbReference type="ARBA" id="ARBA00010364"/>
    </source>
</evidence>
<organism evidence="2 3">
    <name type="scientific">Candidatus Tagabacteria bacterium CG03_land_8_20_14_0_80_41_22</name>
    <dbReference type="NCBI Taxonomy" id="1975020"/>
    <lineage>
        <taxon>Bacteria</taxon>
        <taxon>Candidatus Tagaibacteriota</taxon>
    </lineage>
</organism>
<dbReference type="NCBIfam" id="TIGR00251">
    <property type="entry name" value="DUF167 family protein"/>
    <property type="match status" value="1"/>
</dbReference>
<evidence type="ECO:0000313" key="3">
    <source>
        <dbReference type="Proteomes" id="UP000228561"/>
    </source>
</evidence>
<feature type="non-terminal residue" evidence="2">
    <location>
        <position position="61"/>
    </location>
</feature>
<dbReference type="SMART" id="SM01152">
    <property type="entry name" value="DUF167"/>
    <property type="match status" value="1"/>
</dbReference>
<dbReference type="InterPro" id="IPR036591">
    <property type="entry name" value="YggU-like_sf"/>
</dbReference>
<gene>
    <name evidence="2" type="ORF">COS58_00880</name>
</gene>
<proteinExistence type="inferred from homology"/>
<evidence type="ECO:0000313" key="2">
    <source>
        <dbReference type="EMBL" id="PIU99698.1"/>
    </source>
</evidence>
<dbReference type="AlphaFoldDB" id="A0A2M7B9E4"/>
<comment type="caution">
    <text evidence="2">The sequence shown here is derived from an EMBL/GenBank/DDBJ whole genome shotgun (WGS) entry which is preliminary data.</text>
</comment>
<dbReference type="SUPFAM" id="SSF69786">
    <property type="entry name" value="YggU-like"/>
    <property type="match status" value="1"/>
</dbReference>
<dbReference type="EMBL" id="PEVG01000010">
    <property type="protein sequence ID" value="PIU99698.1"/>
    <property type="molecule type" value="Genomic_DNA"/>
</dbReference>
<name>A0A2M7B9E4_9BACT</name>
<protein>
    <submittedName>
        <fullName evidence="2">Uncharacterized protein</fullName>
    </submittedName>
</protein>
<comment type="similarity">
    <text evidence="1">Belongs to the UPF0235 family.</text>
</comment>
<dbReference type="InterPro" id="IPR003746">
    <property type="entry name" value="DUF167"/>
</dbReference>
<sequence length="61" mass="6607">MKIFVKAKPGAKAEKMEKIDDSHFTVSVKEPPIQGMANLAIIKVFAEYFGVAPSNVKIVSG</sequence>
<reference evidence="3" key="1">
    <citation type="submission" date="2017-09" db="EMBL/GenBank/DDBJ databases">
        <title>Depth-based differentiation of microbial function through sediment-hosted aquifers and enrichment of novel symbionts in the deep terrestrial subsurface.</title>
        <authorList>
            <person name="Probst A.J."/>
            <person name="Ladd B."/>
            <person name="Jarett J.K."/>
            <person name="Geller-Mcgrath D.E."/>
            <person name="Sieber C.M.K."/>
            <person name="Emerson J.B."/>
            <person name="Anantharaman K."/>
            <person name="Thomas B.C."/>
            <person name="Malmstrom R."/>
            <person name="Stieglmeier M."/>
            <person name="Klingl A."/>
            <person name="Woyke T."/>
            <person name="Ryan C.M."/>
            <person name="Banfield J.F."/>
        </authorList>
    </citation>
    <scope>NUCLEOTIDE SEQUENCE [LARGE SCALE GENOMIC DNA]</scope>
</reference>